<dbReference type="AlphaFoldDB" id="S4RIB2"/>
<feature type="coiled-coil region" evidence="1">
    <location>
        <begin position="377"/>
        <end position="459"/>
    </location>
</feature>
<dbReference type="GO" id="GO:0005802">
    <property type="term" value="C:trans-Golgi network"/>
    <property type="evidence" value="ECO:0007669"/>
    <property type="project" value="TreeGrafter"/>
</dbReference>
<dbReference type="HOGENOM" id="CLU_007958_0_0_1"/>
<name>S4RIB2_PETMA</name>
<dbReference type="InterPro" id="IPR038830">
    <property type="entry name" value="CCDC186"/>
</dbReference>
<feature type="region of interest" description="Disordered" evidence="2">
    <location>
        <begin position="604"/>
        <end position="652"/>
    </location>
</feature>
<dbReference type="OMA" id="TLSNGMC"/>
<organism evidence="3">
    <name type="scientific">Petromyzon marinus</name>
    <name type="common">Sea lamprey</name>
    <dbReference type="NCBI Taxonomy" id="7757"/>
    <lineage>
        <taxon>Eukaryota</taxon>
        <taxon>Metazoa</taxon>
        <taxon>Chordata</taxon>
        <taxon>Craniata</taxon>
        <taxon>Vertebrata</taxon>
        <taxon>Cyclostomata</taxon>
        <taxon>Hyperoartia</taxon>
        <taxon>Petromyzontiformes</taxon>
        <taxon>Petromyzontidae</taxon>
        <taxon>Petromyzon</taxon>
    </lineage>
</organism>
<proteinExistence type="predicted"/>
<evidence type="ECO:0000313" key="3">
    <source>
        <dbReference type="Ensembl" id="ENSPMAP00000004944.1"/>
    </source>
</evidence>
<evidence type="ECO:0000256" key="1">
    <source>
        <dbReference type="SAM" id="Coils"/>
    </source>
</evidence>
<dbReference type="Ensembl" id="ENSPMAT00000004963.1">
    <property type="protein sequence ID" value="ENSPMAP00000004944.1"/>
    <property type="gene ID" value="ENSPMAG00000004488.1"/>
</dbReference>
<keyword evidence="1" id="KW-0175">Coiled coil</keyword>
<dbReference type="STRING" id="7757.ENSPMAP00000004944"/>
<feature type="coiled-coil region" evidence="1">
    <location>
        <begin position="147"/>
        <end position="336"/>
    </location>
</feature>
<feature type="compositionally biased region" description="Polar residues" evidence="2">
    <location>
        <begin position="25"/>
        <end position="35"/>
    </location>
</feature>
<dbReference type="GO" id="GO:0099518">
    <property type="term" value="P:vesicle cytoskeletal trafficking"/>
    <property type="evidence" value="ECO:0007669"/>
    <property type="project" value="TreeGrafter"/>
</dbReference>
<dbReference type="GO" id="GO:0031267">
    <property type="term" value="F:small GTPase binding"/>
    <property type="evidence" value="ECO:0007669"/>
    <property type="project" value="TreeGrafter"/>
</dbReference>
<feature type="coiled-coil region" evidence="1">
    <location>
        <begin position="766"/>
        <end position="793"/>
    </location>
</feature>
<evidence type="ECO:0000256" key="2">
    <source>
        <dbReference type="SAM" id="MobiDB-lite"/>
    </source>
</evidence>
<reference evidence="3" key="2">
    <citation type="submission" date="2025-09" db="UniProtKB">
        <authorList>
            <consortium name="Ensembl"/>
        </authorList>
    </citation>
    <scope>IDENTIFICATION</scope>
</reference>
<dbReference type="PANTHER" id="PTHR18911:SF5">
    <property type="entry name" value="COILED-COIL DOMAIN-CONTAINING PROTEIN 186"/>
    <property type="match status" value="1"/>
</dbReference>
<reference evidence="3" key="1">
    <citation type="submission" date="2025-08" db="UniProtKB">
        <authorList>
            <consortium name="Ensembl"/>
        </authorList>
    </citation>
    <scope>IDENTIFICATION</scope>
</reference>
<dbReference type="GeneTree" id="ENSGT00720000108851"/>
<feature type="coiled-coil region" evidence="1">
    <location>
        <begin position="657"/>
        <end position="698"/>
    </location>
</feature>
<accession>S4RIB2</accession>
<protein>
    <submittedName>
        <fullName evidence="3">Coiled-coil domain containing 186</fullName>
    </submittedName>
</protein>
<feature type="region of interest" description="Disordered" evidence="2">
    <location>
        <begin position="21"/>
        <end position="48"/>
    </location>
</feature>
<dbReference type="PANTHER" id="PTHR18911">
    <property type="entry name" value="CTCL TUMOR ANTIGEN HD-CL-01"/>
    <property type="match status" value="1"/>
</dbReference>
<sequence>MNSDSSHAAVCNVDILDSKADTNSHENITAEASSSDSEKPAPKSSPELVPAEEALLTDIEMELIEHEFPPTIKVRNGIKKEASIAAAFRELETLRLRCSLQEETINKLAAVDQKHQKELCGLQAENKNQKEALEKHIATELLKNSTIKQLEEKLQACQQEVTASKERLAAQEQAARSAMAQIQKDLTLRLEQANKRCEEDRKEKEAMVMKYVRGEKEALDLRKDKEGLEKKLRESMKEMEKFTARVKLLTQEKGRLGTLYEARDGDVHKLNKEIEKQKEEINSRASKIKWAQNKLKSELDSHKETKEKLRETTAKLSEAREETEQIRMNCQEMIKTYQESEEIKSNELDVRLRVTEGELRKRREEQNDYMEIHGAKIKELEHLKRNFKEGMDELRTLRTKVKCLEEERIRTEEELAKYREIINRQKAEIQELQEGVRAADRLQEQIESDEQEQAVLREELAGLNCLVADLRVDIAGSREREAELLAFAERLASKNAQLQSDSNGLQASVDRLEACERKLMQELQTQGQAKEALAAELGVVKKQLEEEQRRLGAELTEATRQLALLRTQADELRDELATQKRKHAANTKDMSKQLMHARRKLEQLETTQEGRESGGMGSRSSSSGSLNVRAGGSRDEGFSEVAGSSPGTADSFPEVDKSVLIERIVRLQKTLAKKNEKVEFLEDHNQQLLEELRRKTKIIHSYIMREESGALSSEASDMSKAQLSRKGGIMASVFSSQLADSTMTLELSLQINHKLQAVLEDTVLKNITLKENMQTLGKEIERLTKLIEDHQTKNQ</sequence>